<dbReference type="RefSeq" id="WP_238208559.1">
    <property type="nucleotide sequence ID" value="NZ_JBHTND010000030.1"/>
</dbReference>
<evidence type="ECO:0000256" key="3">
    <source>
        <dbReference type="ARBA" id="ARBA00023219"/>
    </source>
</evidence>
<feature type="region of interest" description="Disordered" evidence="4">
    <location>
        <begin position="1"/>
        <end position="30"/>
    </location>
</feature>
<protein>
    <submittedName>
        <fullName evidence="5">Portal protein</fullName>
    </submittedName>
</protein>
<reference evidence="6" key="1">
    <citation type="journal article" date="2019" name="Int. J. Syst. Evol. Microbiol.">
        <title>The Global Catalogue of Microorganisms (GCM) 10K type strain sequencing project: providing services to taxonomists for standard genome sequencing and annotation.</title>
        <authorList>
            <consortium name="The Broad Institute Genomics Platform"/>
            <consortium name="The Broad Institute Genome Sequencing Center for Infectious Disease"/>
            <person name="Wu L."/>
            <person name="Ma J."/>
        </authorList>
    </citation>
    <scope>NUCLEOTIDE SEQUENCE [LARGE SCALE GENOMIC DNA]</scope>
    <source>
        <strain evidence="6">CCUG 56108</strain>
    </source>
</reference>
<accession>A0ABW3X4C7</accession>
<name>A0ABW3X4C7_9HYPH</name>
<gene>
    <name evidence="5" type="ORF">ACFQ4G_18030</name>
</gene>
<evidence type="ECO:0000256" key="1">
    <source>
        <dbReference type="ARBA" id="ARBA00004328"/>
    </source>
</evidence>
<evidence type="ECO:0000256" key="4">
    <source>
        <dbReference type="SAM" id="MobiDB-lite"/>
    </source>
</evidence>
<evidence type="ECO:0000313" key="6">
    <source>
        <dbReference type="Proteomes" id="UP001597176"/>
    </source>
</evidence>
<feature type="compositionally biased region" description="Basic and acidic residues" evidence="4">
    <location>
        <begin position="1"/>
        <end position="15"/>
    </location>
</feature>
<organism evidence="5 6">
    <name type="scientific">Methylobacterium marchantiae</name>
    <dbReference type="NCBI Taxonomy" id="600331"/>
    <lineage>
        <taxon>Bacteria</taxon>
        <taxon>Pseudomonadati</taxon>
        <taxon>Pseudomonadota</taxon>
        <taxon>Alphaproteobacteria</taxon>
        <taxon>Hyphomicrobiales</taxon>
        <taxon>Methylobacteriaceae</taxon>
        <taxon>Methylobacterium</taxon>
    </lineage>
</organism>
<proteinExistence type="predicted"/>
<evidence type="ECO:0000256" key="2">
    <source>
        <dbReference type="ARBA" id="ARBA00022612"/>
    </source>
</evidence>
<comment type="caution">
    <text evidence="5">The sequence shown here is derived from an EMBL/GenBank/DDBJ whole genome shotgun (WGS) entry which is preliminary data.</text>
</comment>
<keyword evidence="6" id="KW-1185">Reference proteome</keyword>
<dbReference type="Proteomes" id="UP001597176">
    <property type="component" value="Unassembled WGS sequence"/>
</dbReference>
<evidence type="ECO:0000313" key="5">
    <source>
        <dbReference type="EMBL" id="MFD1303474.1"/>
    </source>
</evidence>
<keyword evidence="2" id="KW-1188">Viral release from host cell</keyword>
<dbReference type="InterPro" id="IPR020991">
    <property type="entry name" value="Connector_podovirus"/>
</dbReference>
<keyword evidence="3" id="KW-0231">Viral genome packaging</keyword>
<dbReference type="EMBL" id="JBHTND010000030">
    <property type="protein sequence ID" value="MFD1303474.1"/>
    <property type="molecule type" value="Genomic_DNA"/>
</dbReference>
<sequence length="565" mass="62458">MGQDLDQPREEAGPEEHDDEMEGRGQYTLGEPAKAVYDALTTNRESVNEMGRRMAELTIPSVFPPQGYRAGDDLPGNNQSAGAQCVNTLASKLMFMAFPPGQPIAKLEPVLANLQEKIDQDPDLYANVLLALSQLEMEHRRRFQSTALETTYTGHMKLLLVAGNSLWKHLRLNAPTFHRSDTYVVSRDRTGHPHVTIHQEKVRVATLPEDIQDLIYRQTPDLLKQEVEWTREVEIHSVCMLVVEGDDKDDDDRHWLYWQEYEGHLLEGTEFEADYEDCPMWPSWLIPVYGENWGRSYCEEYRGDLYSVEVNASALNDGSALAAWALTFVKPGARTSIRQVQKAKNLDILPGSAEDVTVFRSDKTADLNFVQNTFNMAARRLGAAFLLDSATRRDGERVTAEEVTRTGRELDMGMGGLYTQVSQSDQRRIIMRAMRLHEVENKKLPKLPKGVVEVNVVTGTDAMGRSGEAANLEEFAGTLSKLFGPQGATALLKAGNFATRLAAAKGIKPDGLVKTDQEQGAEQTKAKQEALQQSLLEKAAGPVAGAVAGNLAGGAPPPTEPENPA</sequence>
<comment type="subcellular location">
    <subcellularLocation>
        <location evidence="1">Virion</location>
    </subcellularLocation>
</comment>
<dbReference type="Pfam" id="PF12236">
    <property type="entry name" value="Head-tail_con"/>
    <property type="match status" value="1"/>
</dbReference>